<proteinExistence type="predicted"/>
<evidence type="ECO:0000313" key="1">
    <source>
        <dbReference type="EMBL" id="MEN5380156.1"/>
    </source>
</evidence>
<gene>
    <name evidence="1" type="ORF">ABE541_23010</name>
</gene>
<reference evidence="1 2" key="1">
    <citation type="submission" date="2024-04" db="EMBL/GenBank/DDBJ databases">
        <title>WGS of bacteria from Torrens River.</title>
        <authorList>
            <person name="Wyrsch E.R."/>
            <person name="Drigo B."/>
        </authorList>
    </citation>
    <scope>NUCLEOTIDE SEQUENCE [LARGE SCALE GENOMIC DNA]</scope>
    <source>
        <strain evidence="1 2">TWI391</strain>
    </source>
</reference>
<dbReference type="Proteomes" id="UP001409291">
    <property type="component" value="Unassembled WGS sequence"/>
</dbReference>
<evidence type="ECO:0000313" key="2">
    <source>
        <dbReference type="Proteomes" id="UP001409291"/>
    </source>
</evidence>
<dbReference type="EMBL" id="JBDJNQ010000014">
    <property type="protein sequence ID" value="MEN5380156.1"/>
    <property type="molecule type" value="Genomic_DNA"/>
</dbReference>
<dbReference type="RefSeq" id="WP_346583041.1">
    <property type="nucleotide sequence ID" value="NZ_JBDJNQ010000014.1"/>
</dbReference>
<comment type="caution">
    <text evidence="1">The sequence shown here is derived from an EMBL/GenBank/DDBJ whole genome shotgun (WGS) entry which is preliminary data.</text>
</comment>
<protein>
    <submittedName>
        <fullName evidence="1">Uncharacterized protein</fullName>
    </submittedName>
</protein>
<keyword evidence="2" id="KW-1185">Reference proteome</keyword>
<accession>A0ABV0BZU0</accession>
<organism evidence="1 2">
    <name type="scientific">Sphingobacterium kitahiroshimense</name>
    <dbReference type="NCBI Taxonomy" id="470446"/>
    <lineage>
        <taxon>Bacteria</taxon>
        <taxon>Pseudomonadati</taxon>
        <taxon>Bacteroidota</taxon>
        <taxon>Sphingobacteriia</taxon>
        <taxon>Sphingobacteriales</taxon>
        <taxon>Sphingobacteriaceae</taxon>
        <taxon>Sphingobacterium</taxon>
    </lineage>
</organism>
<sequence>MKFVPLSQLILLDLKRSGYNILTSKNTVEDENPTWYPLTVADVNDYLLSLDCKGSIFPMQESALLVIEDALNHIDEVQLQGEVFIEMNHLQELQDKINFYGKRYTCISDREYYDFAFDPKRVLVRNYALRTGNHLLYLAYISLNYNNHLLHEIQDLEDLTLSLICLDQDQARDWFKTYEITLVQSDISIYDKDAILTVFLLKKDLQITIPLEDKDELIYNLMHIEDLLQIRDLFWIDPRID</sequence>
<name>A0ABV0BZU0_9SPHI</name>